<dbReference type="EMBL" id="DXAN01000028">
    <property type="protein sequence ID" value="HJA09249.1"/>
    <property type="molecule type" value="Genomic_DNA"/>
</dbReference>
<evidence type="ECO:0000313" key="2">
    <source>
        <dbReference type="Proteomes" id="UP000824225"/>
    </source>
</evidence>
<accession>A0A9D2HEX4</accession>
<protein>
    <submittedName>
        <fullName evidence="1">Uncharacterized protein</fullName>
    </submittedName>
</protein>
<evidence type="ECO:0000313" key="1">
    <source>
        <dbReference type="EMBL" id="HJA09249.1"/>
    </source>
</evidence>
<name>A0A9D2HEX4_9BACT</name>
<comment type="caution">
    <text evidence="1">The sequence shown here is derived from an EMBL/GenBank/DDBJ whole genome shotgun (WGS) entry which is preliminary data.</text>
</comment>
<dbReference type="AlphaFoldDB" id="A0A9D2HEX4"/>
<proteinExistence type="predicted"/>
<gene>
    <name evidence="1" type="ORF">H9962_08695</name>
</gene>
<sequence length="92" mass="10217">MNDIEIIIWDDDAGRIHTMEPNLRVALRKRGLDARIQTNCEPPLLARHGLTGNTPAIQVNGGDFWRHTAGEAISADQFEALLGKLQSWGLLD</sequence>
<reference evidence="1" key="1">
    <citation type="journal article" date="2021" name="PeerJ">
        <title>Extensive microbial diversity within the chicken gut microbiome revealed by metagenomics and culture.</title>
        <authorList>
            <person name="Gilroy R."/>
            <person name="Ravi A."/>
            <person name="Getino M."/>
            <person name="Pursley I."/>
            <person name="Horton D.L."/>
            <person name="Alikhan N.F."/>
            <person name="Baker D."/>
            <person name="Gharbi K."/>
            <person name="Hall N."/>
            <person name="Watson M."/>
            <person name="Adriaenssens E.M."/>
            <person name="Foster-Nyarko E."/>
            <person name="Jarju S."/>
            <person name="Secka A."/>
            <person name="Antonio M."/>
            <person name="Oren A."/>
            <person name="Chaudhuri R.R."/>
            <person name="La Ragione R."/>
            <person name="Hildebrand F."/>
            <person name="Pallen M.J."/>
        </authorList>
    </citation>
    <scope>NUCLEOTIDE SEQUENCE</scope>
    <source>
        <strain evidence="1">CHK186-16707</strain>
    </source>
</reference>
<organism evidence="1 2">
    <name type="scientific">Candidatus Mailhella merdigallinarum</name>
    <dbReference type="NCBI Taxonomy" id="2838658"/>
    <lineage>
        <taxon>Bacteria</taxon>
        <taxon>Pseudomonadati</taxon>
        <taxon>Thermodesulfobacteriota</taxon>
        <taxon>Desulfovibrionia</taxon>
        <taxon>Desulfovibrionales</taxon>
        <taxon>Desulfovibrionaceae</taxon>
        <taxon>Mailhella</taxon>
    </lineage>
</organism>
<dbReference type="Proteomes" id="UP000824225">
    <property type="component" value="Unassembled WGS sequence"/>
</dbReference>
<reference evidence="1" key="2">
    <citation type="submission" date="2021-04" db="EMBL/GenBank/DDBJ databases">
        <authorList>
            <person name="Gilroy R."/>
        </authorList>
    </citation>
    <scope>NUCLEOTIDE SEQUENCE</scope>
    <source>
        <strain evidence="1">CHK186-16707</strain>
    </source>
</reference>